<dbReference type="InterPro" id="IPR003337">
    <property type="entry name" value="Trehalose_PPase"/>
</dbReference>
<dbReference type="NCBIfam" id="TIGR00685">
    <property type="entry name" value="T6PP"/>
    <property type="match status" value="1"/>
</dbReference>
<proteinExistence type="predicted"/>
<dbReference type="GO" id="GO:0004553">
    <property type="term" value="F:hydrolase activity, hydrolyzing O-glycosyl compounds"/>
    <property type="evidence" value="ECO:0007669"/>
    <property type="project" value="TreeGrafter"/>
</dbReference>
<dbReference type="InterPro" id="IPR005195">
    <property type="entry name" value="Glyco_hydro_65_M"/>
</dbReference>
<dbReference type="InterPro" id="IPR011013">
    <property type="entry name" value="Gal_mutarotase_sf_dom"/>
</dbReference>
<keyword evidence="6" id="KW-1185">Reference proteome</keyword>
<dbReference type="Pfam" id="PF03632">
    <property type="entry name" value="Glyco_hydro_65m"/>
    <property type="match status" value="1"/>
</dbReference>
<evidence type="ECO:0000313" key="5">
    <source>
        <dbReference type="EMBL" id="SRX82499.1"/>
    </source>
</evidence>
<dbReference type="InterPro" id="IPR023214">
    <property type="entry name" value="HAD_sf"/>
</dbReference>
<dbReference type="SUPFAM" id="SSF74650">
    <property type="entry name" value="Galactose mutarotase-like"/>
    <property type="match status" value="1"/>
</dbReference>
<dbReference type="Gene3D" id="3.30.70.1020">
    <property type="entry name" value="Trehalose-6-phosphate phosphatase related protein, domain 2"/>
    <property type="match status" value="1"/>
</dbReference>
<keyword evidence="1" id="KW-0326">Glycosidase</keyword>
<dbReference type="InterPro" id="IPR006379">
    <property type="entry name" value="HAD-SF_hydro_IIB"/>
</dbReference>
<dbReference type="GO" id="GO:0016791">
    <property type="term" value="F:phosphatase activity"/>
    <property type="evidence" value="ECO:0007669"/>
    <property type="project" value="UniProtKB-ARBA"/>
</dbReference>
<dbReference type="Pfam" id="PF03633">
    <property type="entry name" value="Glyco_hydro_65C"/>
    <property type="match status" value="1"/>
</dbReference>
<keyword evidence="1" id="KW-0378">Hydrolase</keyword>
<name>A0A375YN74_MYCPF</name>
<organism evidence="5 6">
    <name type="scientific">Mycolicibacterium parafortuitum</name>
    <name type="common">Mycobacterium parafortuitum</name>
    <dbReference type="NCBI Taxonomy" id="39692"/>
    <lineage>
        <taxon>Bacteria</taxon>
        <taxon>Bacillati</taxon>
        <taxon>Actinomycetota</taxon>
        <taxon>Actinomycetes</taxon>
        <taxon>Mycobacteriales</taxon>
        <taxon>Mycobacteriaceae</taxon>
        <taxon>Mycolicibacterium</taxon>
    </lineage>
</organism>
<dbReference type="Gene3D" id="2.70.98.40">
    <property type="entry name" value="Glycoside hydrolase, family 65, N-terminal domain"/>
    <property type="match status" value="1"/>
</dbReference>
<dbReference type="PANTHER" id="PTHR11051">
    <property type="entry name" value="GLYCOSYL HYDROLASE-RELATED"/>
    <property type="match status" value="1"/>
</dbReference>
<dbReference type="AlphaFoldDB" id="A0A375YN74"/>
<evidence type="ECO:0000259" key="3">
    <source>
        <dbReference type="Pfam" id="PF03633"/>
    </source>
</evidence>
<dbReference type="InterPro" id="IPR005194">
    <property type="entry name" value="Glyco_hydro_65_C"/>
</dbReference>
<dbReference type="Gene3D" id="3.40.50.1000">
    <property type="entry name" value="HAD superfamily/HAD-like"/>
    <property type="match status" value="2"/>
</dbReference>
<dbReference type="InterPro" id="IPR012341">
    <property type="entry name" value="6hp_glycosidase-like_sf"/>
</dbReference>
<dbReference type="NCBIfam" id="TIGR01484">
    <property type="entry name" value="HAD-SF-IIB"/>
    <property type="match status" value="1"/>
</dbReference>
<dbReference type="Gene3D" id="1.50.10.10">
    <property type="match status" value="1"/>
</dbReference>
<dbReference type="CDD" id="cd01627">
    <property type="entry name" value="HAD_TPP"/>
    <property type="match status" value="1"/>
</dbReference>
<dbReference type="FunFam" id="1.50.10.10:FF:000053">
    <property type="entry name" value="Putative glycosyl hydrolase"/>
    <property type="match status" value="1"/>
</dbReference>
<dbReference type="RefSeq" id="WP_083145139.1">
    <property type="nucleotide sequence ID" value="NZ_MVID01000019.1"/>
</dbReference>
<reference evidence="5 6" key="1">
    <citation type="submission" date="2018-05" db="EMBL/GenBank/DDBJ databases">
        <authorList>
            <consortium name="IHU Genomes"/>
        </authorList>
    </citation>
    <scope>NUCLEOTIDE SEQUENCE [LARGE SCALE GENOMIC DNA]</scope>
    <source>
        <strain evidence="5 6">P7335</strain>
    </source>
</reference>
<dbReference type="Proteomes" id="UP000252008">
    <property type="component" value="Unassembled WGS sequence"/>
</dbReference>
<dbReference type="InterPro" id="IPR005196">
    <property type="entry name" value="Glyco_hydro_65_N"/>
</dbReference>
<feature type="domain" description="Glycoside hydrolase family 65 central catalytic" evidence="2">
    <location>
        <begin position="739"/>
        <end position="1134"/>
    </location>
</feature>
<dbReference type="STRING" id="39692.BST38_19445"/>
<dbReference type="GO" id="GO:0030246">
    <property type="term" value="F:carbohydrate binding"/>
    <property type="evidence" value="ECO:0007669"/>
    <property type="project" value="InterPro"/>
</dbReference>
<gene>
    <name evidence="5" type="ORF">MPP7335_04259</name>
</gene>
<dbReference type="Gene3D" id="2.60.420.10">
    <property type="entry name" value="Maltose phosphorylase, domain 3"/>
    <property type="match status" value="1"/>
</dbReference>
<feature type="domain" description="Glycoside hydrolase family 65 C-terminal" evidence="3">
    <location>
        <begin position="1144"/>
        <end position="1203"/>
    </location>
</feature>
<dbReference type="InterPro" id="IPR036412">
    <property type="entry name" value="HAD-like_sf"/>
</dbReference>
<accession>A0A375YN74</accession>
<dbReference type="GO" id="GO:0016757">
    <property type="term" value="F:glycosyltransferase activity"/>
    <property type="evidence" value="ECO:0007669"/>
    <property type="project" value="UniProtKB-ARBA"/>
</dbReference>
<dbReference type="SUPFAM" id="SSF56784">
    <property type="entry name" value="HAD-like"/>
    <property type="match status" value="2"/>
</dbReference>
<dbReference type="InterPro" id="IPR008928">
    <property type="entry name" value="6-hairpin_glycosidase_sf"/>
</dbReference>
<dbReference type="Pfam" id="PF03636">
    <property type="entry name" value="Glyco_hydro_65N"/>
    <property type="match status" value="1"/>
</dbReference>
<feature type="domain" description="Glycoside hydrolase family 65 N-terminal" evidence="4">
    <location>
        <begin position="427"/>
        <end position="685"/>
    </location>
</feature>
<dbReference type="PANTHER" id="PTHR11051:SF8">
    <property type="entry name" value="PROTEIN-GLUCOSYLGALACTOSYLHYDROXYLYSINE GLUCOSIDASE"/>
    <property type="match status" value="1"/>
</dbReference>
<evidence type="ECO:0000256" key="1">
    <source>
        <dbReference type="ARBA" id="ARBA00023295"/>
    </source>
</evidence>
<dbReference type="InterPro" id="IPR037018">
    <property type="entry name" value="GH65_N"/>
</dbReference>
<protein>
    <submittedName>
        <fullName evidence="5">Putative trehalose-6-phosphate phosphatase OtsB1 (Trehalose-phosphatase) (TPP) [Mycobacterium tuberculosis H37Rv]</fullName>
    </submittedName>
</protein>
<dbReference type="SUPFAM" id="SSF48208">
    <property type="entry name" value="Six-hairpin glycosidases"/>
    <property type="match status" value="1"/>
</dbReference>
<evidence type="ECO:0000259" key="4">
    <source>
        <dbReference type="Pfam" id="PF03636"/>
    </source>
</evidence>
<evidence type="ECO:0000313" key="6">
    <source>
        <dbReference type="Proteomes" id="UP000252008"/>
    </source>
</evidence>
<evidence type="ECO:0000259" key="2">
    <source>
        <dbReference type="Pfam" id="PF03632"/>
    </source>
</evidence>
<dbReference type="EMBL" id="UEGS01000001">
    <property type="protein sequence ID" value="SRX82499.1"/>
    <property type="molecule type" value="Genomic_DNA"/>
</dbReference>
<dbReference type="GO" id="GO:0005992">
    <property type="term" value="P:trehalose biosynthetic process"/>
    <property type="evidence" value="ECO:0007669"/>
    <property type="project" value="InterPro"/>
</dbReference>
<sequence>MTEPIFVDPRDRDAVLIELDSVIAGARLQRRPYHRTREFVRELSAAGVAAAVYCAAGGSTPKLSSTGLTGVFTAVVDGTATTAAERLGLSPNRCVIVDHTVSGVAAAHAAGFGLVLGVAHEGKGEDLLEAGADAVVPDIVTVNVRSGFARVSDMPDALSAYDEFASLAATRRPVVLLDFDGTLSTIVDDPTAAELLPQAADIVRSLVTHCPVAVLSGRSLDDIRARVGVDGLWYGGTHGVELVSPEGVTLQNPMIGGAAAPLRPAMTELTAQLGPVSGVYIEDKQFAIAVHYRNVAPEAVDRVIAVVRNVARGHRLRVTVGRKVVEIGPDVAWDKGQAVNWILNQIDGTDLVLPIYIGDDSTDEDAFDVLRHTGVGIAVRHNVSDIRRSSARFALADPEAVCAFLDRLNDQLSADADGPDDAWMLTFTGYDPHQERLRETLCTNGNGYCGVRGAAPESGAGEFHYPGHYVAGIYNRLTDTVQATSVTNESLVNLPNWLPVTFRINGGDWFDPDRCPPKSYQVTFDLRRALQTRVLTVRDQHGHTTEVIQQRFTSMERPHVSAMRTVVRALDWSGLLELRSSIDGAVTNSGVERYRELSSRHLRVTDMRTLGEDGLVLAVETTQSKIRVALAVKNTLRYDASDGGNHHLRHGPVVGDLTIGHDFAVSIDAGEDVTLDKIAYTYTSRDHGIGEPVDAATGELDRTPDFAELQRGHQLAWAHLWDRFAITVGHDPEVSRIVRLHQVHLLQTLSRHTADLDAGVPARGLHGEAYRGHVFWDELFVFPVTNLRMPEVTRSLLMYRYRRLPAARIAARERGYRGAMFPWQSGSSGSEESQQLHLNPQSGHWNPDPSARAHHVGIAVAYNIWQYYQATGDSGFAVDYGAEMLCEIARFWASLARLDPDRGRYVITGVIGPDEFHSGYPGRHYDGISNNAYTNLMAVWVILRALEGLDRLPLSYRLALLEKLGIDDDELVRWEDVSRRMFVPFHDGVISQFEGYENLRELDWDGYRHRYGNLQRLDRILEAENDSVNNYKAAKQADTLMLFYLLSADELYELFDRLGYAFSPEQIPATINYYRARTSHGSTLSAVVHAWVTARGNRAEAMRYFQQALDSDVVDIQRGTTAEGIHLAAMAGSIDLLQRCFTGLELRGDRIVVGPLWPQALGGLAFPFRYRGHRLRLSVAGRGFTLSAEPGEAGPIVVECRGHCQTLVAGATVRFTQ</sequence>
<dbReference type="Pfam" id="PF02358">
    <property type="entry name" value="Trehalose_PPase"/>
    <property type="match status" value="1"/>
</dbReference>